<dbReference type="Pfam" id="PF07690">
    <property type="entry name" value="MFS_1"/>
    <property type="match status" value="1"/>
</dbReference>
<dbReference type="CDD" id="cd17324">
    <property type="entry name" value="MFS_NepI_like"/>
    <property type="match status" value="1"/>
</dbReference>
<protein>
    <recommendedName>
        <fullName evidence="8">Major facilitator superfamily (MFS) profile domain-containing protein</fullName>
    </recommendedName>
</protein>
<gene>
    <name evidence="9" type="ORF">GCM10023175_58240</name>
</gene>
<keyword evidence="4 7" id="KW-1133">Transmembrane helix</keyword>
<evidence type="ECO:0000256" key="7">
    <source>
        <dbReference type="SAM" id="Phobius"/>
    </source>
</evidence>
<dbReference type="Proteomes" id="UP001501598">
    <property type="component" value="Unassembled WGS sequence"/>
</dbReference>
<evidence type="ECO:0000256" key="5">
    <source>
        <dbReference type="ARBA" id="ARBA00023136"/>
    </source>
</evidence>
<dbReference type="PROSITE" id="PS50850">
    <property type="entry name" value="MFS"/>
    <property type="match status" value="1"/>
</dbReference>
<feature type="transmembrane region" description="Helical" evidence="7">
    <location>
        <begin position="242"/>
        <end position="264"/>
    </location>
</feature>
<evidence type="ECO:0000259" key="8">
    <source>
        <dbReference type="PROSITE" id="PS50850"/>
    </source>
</evidence>
<feature type="transmembrane region" description="Helical" evidence="7">
    <location>
        <begin position="84"/>
        <end position="103"/>
    </location>
</feature>
<keyword evidence="5 7" id="KW-0472">Membrane</keyword>
<keyword evidence="10" id="KW-1185">Reference proteome</keyword>
<reference evidence="10" key="1">
    <citation type="journal article" date="2019" name="Int. J. Syst. Evol. Microbiol.">
        <title>The Global Catalogue of Microorganisms (GCM) 10K type strain sequencing project: providing services to taxonomists for standard genome sequencing and annotation.</title>
        <authorList>
            <consortium name="The Broad Institute Genomics Platform"/>
            <consortium name="The Broad Institute Genome Sequencing Center for Infectious Disease"/>
            <person name="Wu L."/>
            <person name="Ma J."/>
        </authorList>
    </citation>
    <scope>NUCLEOTIDE SEQUENCE [LARGE SCALE GENOMIC DNA]</scope>
    <source>
        <strain evidence="10">JCM 17906</strain>
    </source>
</reference>
<evidence type="ECO:0000256" key="4">
    <source>
        <dbReference type="ARBA" id="ARBA00022989"/>
    </source>
</evidence>
<dbReference type="SUPFAM" id="SSF103473">
    <property type="entry name" value="MFS general substrate transporter"/>
    <property type="match status" value="1"/>
</dbReference>
<feature type="transmembrane region" description="Helical" evidence="7">
    <location>
        <begin position="109"/>
        <end position="131"/>
    </location>
</feature>
<sequence length="326" mass="32933">MVTGTVASTAHRPASWVGVGSLGLGIFAIVMSEFLPATLLPRIADDLGVSAGAAGQSVTMTALAAAVSALCIAAVLPRADRRRVMIGLTGLAVVSDLVVALAPNLAVLLVARLVLGVALGGFWAMATAMAAQLVPADRLGRALTVVNSGVAAATVVAVPLGSWLGEVWGWRGVFLLAAGIAVLALSAQATTLPQAPSRAASGLGQLGATLRSRVVLLGLGAILLVFSGHFSGFTYIRPAVESLSGIGAEGLALMLLAFGVAGFVRGTATSSSQVGFALSREGQASLERGGSQCASHTPARYRRPRRNPQASVGCHSAQAIRALRAE</sequence>
<evidence type="ECO:0000313" key="9">
    <source>
        <dbReference type="EMBL" id="GAA4556332.1"/>
    </source>
</evidence>
<feature type="transmembrane region" description="Helical" evidence="7">
    <location>
        <begin position="143"/>
        <end position="164"/>
    </location>
</feature>
<dbReference type="InterPro" id="IPR011701">
    <property type="entry name" value="MFS"/>
</dbReference>
<feature type="transmembrane region" description="Helical" evidence="7">
    <location>
        <begin position="170"/>
        <end position="193"/>
    </location>
</feature>
<dbReference type="Gene3D" id="1.20.1250.20">
    <property type="entry name" value="MFS general substrate transporter like domains"/>
    <property type="match status" value="1"/>
</dbReference>
<organism evidence="9 10">
    <name type="scientific">Pseudonocardia xishanensis</name>
    <dbReference type="NCBI Taxonomy" id="630995"/>
    <lineage>
        <taxon>Bacteria</taxon>
        <taxon>Bacillati</taxon>
        <taxon>Actinomycetota</taxon>
        <taxon>Actinomycetes</taxon>
        <taxon>Pseudonocardiales</taxon>
        <taxon>Pseudonocardiaceae</taxon>
        <taxon>Pseudonocardia</taxon>
    </lineage>
</organism>
<comment type="subcellular location">
    <subcellularLocation>
        <location evidence="1">Cell membrane</location>
        <topology evidence="1">Multi-pass membrane protein</topology>
    </subcellularLocation>
</comment>
<dbReference type="PANTHER" id="PTHR43124:SF5">
    <property type="entry name" value="PURINE RIBONUCLEOSIDE EFFLUX PUMP NEPI"/>
    <property type="match status" value="1"/>
</dbReference>
<evidence type="ECO:0000313" key="10">
    <source>
        <dbReference type="Proteomes" id="UP001501598"/>
    </source>
</evidence>
<dbReference type="EMBL" id="BAABGT010000097">
    <property type="protein sequence ID" value="GAA4556332.1"/>
    <property type="molecule type" value="Genomic_DNA"/>
</dbReference>
<feature type="transmembrane region" description="Helical" evidence="7">
    <location>
        <begin position="57"/>
        <end position="77"/>
    </location>
</feature>
<dbReference type="InterPro" id="IPR050189">
    <property type="entry name" value="MFS_Efflux_Transporters"/>
</dbReference>
<evidence type="ECO:0000256" key="6">
    <source>
        <dbReference type="SAM" id="MobiDB-lite"/>
    </source>
</evidence>
<name>A0ABP8S046_9PSEU</name>
<comment type="caution">
    <text evidence="9">The sequence shown here is derived from an EMBL/GenBank/DDBJ whole genome shotgun (WGS) entry which is preliminary data.</text>
</comment>
<proteinExistence type="predicted"/>
<feature type="domain" description="Major facilitator superfamily (MFS) profile" evidence="8">
    <location>
        <begin position="18"/>
        <end position="326"/>
    </location>
</feature>
<evidence type="ECO:0000256" key="2">
    <source>
        <dbReference type="ARBA" id="ARBA00022475"/>
    </source>
</evidence>
<evidence type="ECO:0000256" key="3">
    <source>
        <dbReference type="ARBA" id="ARBA00022692"/>
    </source>
</evidence>
<dbReference type="PANTHER" id="PTHR43124">
    <property type="entry name" value="PURINE EFFLUX PUMP PBUE"/>
    <property type="match status" value="1"/>
</dbReference>
<keyword evidence="3 7" id="KW-0812">Transmembrane</keyword>
<feature type="region of interest" description="Disordered" evidence="6">
    <location>
        <begin position="287"/>
        <end position="313"/>
    </location>
</feature>
<dbReference type="InterPro" id="IPR036259">
    <property type="entry name" value="MFS_trans_sf"/>
</dbReference>
<keyword evidence="2" id="KW-1003">Cell membrane</keyword>
<feature type="transmembrane region" description="Helical" evidence="7">
    <location>
        <begin position="214"/>
        <end position="236"/>
    </location>
</feature>
<feature type="transmembrane region" description="Helical" evidence="7">
    <location>
        <begin position="16"/>
        <end position="37"/>
    </location>
</feature>
<evidence type="ECO:0000256" key="1">
    <source>
        <dbReference type="ARBA" id="ARBA00004651"/>
    </source>
</evidence>
<dbReference type="InterPro" id="IPR020846">
    <property type="entry name" value="MFS_dom"/>
</dbReference>
<accession>A0ABP8S046</accession>